<name>A0A5J4QYS1_9ZZZZ</name>
<proteinExistence type="predicted"/>
<gene>
    <name evidence="1" type="ORF">EZS27_024618</name>
</gene>
<evidence type="ECO:0000313" key="1">
    <source>
        <dbReference type="EMBL" id="KAA6326254.1"/>
    </source>
</evidence>
<dbReference type="Gene3D" id="1.10.30.50">
    <property type="match status" value="1"/>
</dbReference>
<comment type="caution">
    <text evidence="1">The sequence shown here is derived from an EMBL/GenBank/DDBJ whole genome shotgun (WGS) entry which is preliminary data.</text>
</comment>
<protein>
    <recommendedName>
        <fullName evidence="2">HNH nuclease domain-containing protein</fullName>
    </recommendedName>
</protein>
<dbReference type="EMBL" id="SNRY01002200">
    <property type="protein sequence ID" value="KAA6326254.1"/>
    <property type="molecule type" value="Genomic_DNA"/>
</dbReference>
<organism evidence="1">
    <name type="scientific">termite gut metagenome</name>
    <dbReference type="NCBI Taxonomy" id="433724"/>
    <lineage>
        <taxon>unclassified sequences</taxon>
        <taxon>metagenomes</taxon>
        <taxon>organismal metagenomes</taxon>
    </lineage>
</organism>
<accession>A0A5J4QYS1</accession>
<sequence length="324" mass="37988">MLPIKIQNQKKFEKIGNELVDILHGYINEISISGYYTTKKKVDTPDGKRLQSTQIPVDPDTKRFFEQINNKSIIKRLIFIPPHDLQYIICWVNVKLMNDNVLKDISSLFVDIVYSKRLKKQELIDSIGLKTCPYCNRSYIYTIKDGRIDPQLDHFYPKAKYPLFAVSLYNLIPSCAICNSAGAKGDKDTLYDLKYRIISPYLIKHDDFQFNYKLLSPEIIKGEYNGESIEIFFDHSCNENDNMFHLSSLYKKHDDHIEDMLYKRKYVYTDEHLASLFNIIGHKVDKSITNRFIVGAYVEKENYHKRPLSKLYTEIAKRIGLIKK</sequence>
<reference evidence="1" key="1">
    <citation type="submission" date="2019-03" db="EMBL/GenBank/DDBJ databases">
        <title>Single cell metagenomics reveals metabolic interactions within the superorganism composed of flagellate Streblomastix strix and complex community of Bacteroidetes bacteria on its surface.</title>
        <authorList>
            <person name="Treitli S.C."/>
            <person name="Kolisko M."/>
            <person name="Husnik F."/>
            <person name="Keeling P."/>
            <person name="Hampl V."/>
        </authorList>
    </citation>
    <scope>NUCLEOTIDE SEQUENCE</scope>
    <source>
        <strain evidence="1">STM</strain>
    </source>
</reference>
<dbReference type="AlphaFoldDB" id="A0A5J4QYS1"/>
<evidence type="ECO:0008006" key="2">
    <source>
        <dbReference type="Google" id="ProtNLM"/>
    </source>
</evidence>